<gene>
    <name evidence="1" type="ORF">Aru02nite_27610</name>
</gene>
<dbReference type="AlphaFoldDB" id="A0A8J3NCK3"/>
<dbReference type="Proteomes" id="UP000612808">
    <property type="component" value="Unassembled WGS sequence"/>
</dbReference>
<proteinExistence type="predicted"/>
<protein>
    <recommendedName>
        <fullName evidence="3">GGDEF domain-containing protein, diguanylate cyclase (C-di-GMP synthetase) or its enzymatically inactive variants</fullName>
    </recommendedName>
</protein>
<evidence type="ECO:0008006" key="3">
    <source>
        <dbReference type="Google" id="ProtNLM"/>
    </source>
</evidence>
<comment type="caution">
    <text evidence="1">The sequence shown here is derived from an EMBL/GenBank/DDBJ whole genome shotgun (WGS) entry which is preliminary data.</text>
</comment>
<sequence length="233" mass="24518">MATGWSRPRDWWLPEVDELAATLCRAGPGYPSGGVLAASARLGQARADAGVGLTEALDDLAALYRLLPVGAPPLPAVRAFVEAWADVWLRVVHDASCIDPLTELTSAPYLRTRLAELYRAADTEGWSVPDRYRLVVVALDGSGGGWSLLVRRIAVAETLRAVFRGGETMTALAPARIAVLAGHDGGDAVAATLRRILAGRRGVRPARVWLADLPARAGGVAGMLAGLADQADP</sequence>
<name>A0A8J3NCK3_9ACTN</name>
<accession>A0A8J3NCK3</accession>
<evidence type="ECO:0000313" key="1">
    <source>
        <dbReference type="EMBL" id="GID11872.1"/>
    </source>
</evidence>
<dbReference type="EMBL" id="BOMB01000015">
    <property type="protein sequence ID" value="GID11872.1"/>
    <property type="molecule type" value="Genomic_DNA"/>
</dbReference>
<evidence type="ECO:0000313" key="2">
    <source>
        <dbReference type="Proteomes" id="UP000612808"/>
    </source>
</evidence>
<reference evidence="1" key="1">
    <citation type="submission" date="2021-01" db="EMBL/GenBank/DDBJ databases">
        <title>Whole genome shotgun sequence of Actinocatenispora rupis NBRC 107355.</title>
        <authorList>
            <person name="Komaki H."/>
            <person name="Tamura T."/>
        </authorList>
    </citation>
    <scope>NUCLEOTIDE SEQUENCE</scope>
    <source>
        <strain evidence="1">NBRC 107355</strain>
    </source>
</reference>
<organism evidence="1 2">
    <name type="scientific">Actinocatenispora rupis</name>
    <dbReference type="NCBI Taxonomy" id="519421"/>
    <lineage>
        <taxon>Bacteria</taxon>
        <taxon>Bacillati</taxon>
        <taxon>Actinomycetota</taxon>
        <taxon>Actinomycetes</taxon>
        <taxon>Micromonosporales</taxon>
        <taxon>Micromonosporaceae</taxon>
        <taxon>Actinocatenispora</taxon>
    </lineage>
</organism>
<keyword evidence="2" id="KW-1185">Reference proteome</keyword>